<keyword evidence="1" id="KW-0812">Transmembrane</keyword>
<dbReference type="Proteomes" id="UP000324800">
    <property type="component" value="Unassembled WGS sequence"/>
</dbReference>
<keyword evidence="1" id="KW-1133">Transmembrane helix</keyword>
<evidence type="ECO:0000313" key="3">
    <source>
        <dbReference type="Proteomes" id="UP000324800"/>
    </source>
</evidence>
<dbReference type="EMBL" id="SNRW01044084">
    <property type="protein sequence ID" value="KAA6325578.1"/>
    <property type="molecule type" value="Genomic_DNA"/>
</dbReference>
<evidence type="ECO:0000313" key="2">
    <source>
        <dbReference type="EMBL" id="KAA6325578.1"/>
    </source>
</evidence>
<feature type="non-terminal residue" evidence="2">
    <location>
        <position position="1"/>
    </location>
</feature>
<sequence length="58" mass="5959">DGSNSADVSGFIGGLSVGALIWIIVAFVVVVAAIVIIIIVVANQQQVEQSIHRIVDSG</sequence>
<evidence type="ECO:0000256" key="1">
    <source>
        <dbReference type="SAM" id="Phobius"/>
    </source>
</evidence>
<accession>A0A5J4QWK0</accession>
<reference evidence="2 3" key="1">
    <citation type="submission" date="2019-03" db="EMBL/GenBank/DDBJ databases">
        <title>Single cell metagenomics reveals metabolic interactions within the superorganism composed of flagellate Streblomastix strix and complex community of Bacteroidetes bacteria on its surface.</title>
        <authorList>
            <person name="Treitli S.C."/>
            <person name="Kolisko M."/>
            <person name="Husnik F."/>
            <person name="Keeling P."/>
            <person name="Hampl V."/>
        </authorList>
    </citation>
    <scope>NUCLEOTIDE SEQUENCE [LARGE SCALE GENOMIC DNA]</scope>
    <source>
        <strain evidence="2">ST1C</strain>
    </source>
</reference>
<feature type="transmembrane region" description="Helical" evidence="1">
    <location>
        <begin position="20"/>
        <end position="43"/>
    </location>
</feature>
<name>A0A5J4QWK0_9EUKA</name>
<keyword evidence="1" id="KW-0472">Membrane</keyword>
<dbReference type="AlphaFoldDB" id="A0A5J4QWK0"/>
<protein>
    <submittedName>
        <fullName evidence="2">Uncharacterized protein</fullName>
    </submittedName>
</protein>
<comment type="caution">
    <text evidence="2">The sequence shown here is derived from an EMBL/GenBank/DDBJ whole genome shotgun (WGS) entry which is preliminary data.</text>
</comment>
<gene>
    <name evidence="2" type="ORF">EZS28_054052</name>
</gene>
<proteinExistence type="predicted"/>
<organism evidence="2 3">
    <name type="scientific">Streblomastix strix</name>
    <dbReference type="NCBI Taxonomy" id="222440"/>
    <lineage>
        <taxon>Eukaryota</taxon>
        <taxon>Metamonada</taxon>
        <taxon>Preaxostyla</taxon>
        <taxon>Oxymonadida</taxon>
        <taxon>Streblomastigidae</taxon>
        <taxon>Streblomastix</taxon>
    </lineage>
</organism>